<comment type="caution">
    <text evidence="7">The sequence shown here is derived from an EMBL/GenBank/DDBJ whole genome shotgun (WGS) entry which is preliminary data.</text>
</comment>
<dbReference type="PANTHER" id="PTHR10363:SF2">
    <property type="entry name" value="BLEOMYCIN HYDROLASE"/>
    <property type="match status" value="1"/>
</dbReference>
<reference evidence="7 8" key="1">
    <citation type="submission" date="2015-01" db="EMBL/GenBank/DDBJ databases">
        <title>Comparative genomics of non-oral Prevotella species.</title>
        <authorList>
            <person name="Accetto T."/>
            <person name="Nograsek B."/>
            <person name="Avgustin G."/>
        </authorList>
    </citation>
    <scope>NUCLEOTIDE SEQUENCE [LARGE SCALE GENOMIC DNA]</scope>
    <source>
        <strain evidence="7 8">P5-119</strain>
    </source>
</reference>
<keyword evidence="1 4" id="KW-0645">Protease</keyword>
<dbReference type="RefSeq" id="WP_022316275.1">
    <property type="nucleotide sequence ID" value="NZ_JALFDM010000013.1"/>
</dbReference>
<gene>
    <name evidence="7" type="ORF">ST44_11780</name>
</gene>
<dbReference type="STRING" id="1602171.ST44_11780"/>
<dbReference type="PIRSF" id="PIRSF005700">
    <property type="entry name" value="PepC"/>
    <property type="match status" value="1"/>
</dbReference>
<organism evidence="7 8">
    <name type="scientific">Prevotella pectinovora</name>
    <dbReference type="NCBI Taxonomy" id="1602169"/>
    <lineage>
        <taxon>Bacteria</taxon>
        <taxon>Pseudomonadati</taxon>
        <taxon>Bacteroidota</taxon>
        <taxon>Bacteroidia</taxon>
        <taxon>Bacteroidales</taxon>
        <taxon>Prevotellaceae</taxon>
        <taxon>Prevotella</taxon>
    </lineage>
</organism>
<evidence type="ECO:0000256" key="5">
    <source>
        <dbReference type="PIRSR" id="PIRSR005700-1"/>
    </source>
</evidence>
<keyword evidence="3 4" id="KW-0788">Thiol protease</keyword>
<evidence type="ECO:0000313" key="8">
    <source>
        <dbReference type="Proteomes" id="UP000032046"/>
    </source>
</evidence>
<feature type="active site" evidence="5">
    <location>
        <position position="93"/>
    </location>
</feature>
<proteinExistence type="inferred from homology"/>
<dbReference type="InterPro" id="IPR004134">
    <property type="entry name" value="Peptidase_C1B"/>
</dbReference>
<dbReference type="GO" id="GO:0070005">
    <property type="term" value="F:cysteine-type aminopeptidase activity"/>
    <property type="evidence" value="ECO:0007669"/>
    <property type="project" value="InterPro"/>
</dbReference>
<dbReference type="GeneID" id="93485170"/>
<dbReference type="Pfam" id="PF03051">
    <property type="entry name" value="Peptidase_C1_2"/>
    <property type="match status" value="1"/>
</dbReference>
<evidence type="ECO:0000256" key="6">
    <source>
        <dbReference type="SAM" id="SignalP"/>
    </source>
</evidence>
<dbReference type="Gene3D" id="3.90.70.10">
    <property type="entry name" value="Cysteine proteinases"/>
    <property type="match status" value="1"/>
</dbReference>
<keyword evidence="8" id="KW-1185">Reference proteome</keyword>
<dbReference type="CDD" id="cd00585">
    <property type="entry name" value="Peptidase_C1B"/>
    <property type="match status" value="1"/>
</dbReference>
<evidence type="ECO:0000256" key="4">
    <source>
        <dbReference type="PIRNR" id="PIRNR005700"/>
    </source>
</evidence>
<dbReference type="InterPro" id="IPR000169">
    <property type="entry name" value="Pept_cys_AS"/>
</dbReference>
<dbReference type="PROSITE" id="PS00139">
    <property type="entry name" value="THIOL_PROTEASE_CYS"/>
    <property type="match status" value="1"/>
</dbReference>
<evidence type="ECO:0000256" key="1">
    <source>
        <dbReference type="ARBA" id="ARBA00022670"/>
    </source>
</evidence>
<sequence length="468" mass="52832">MNKKIFLAGLMLAAMSMNVSAQKKDGGISQQMLQQIKGSQSKGAADKAIFNAIAANNINDLAKNFANAGEFDTHFSVETKAQSIMNQKQSGRCWMFSGFNVIRGNFAHESDSLKVELSQDYLFFYDQLEKANLFLQGVIDCAGKPMDDTRVQFFFKNPINDGGTFCGVADLTEKYGVVPTSVMPETYSAENTSKMAALVSSKLREYGLKLRKMVAEKKSKQAIQTEKTNMLGTIYHMLKLTLGEPVTEFTFAFKDKNGKALEAKKYTPKSFFKELTGKETLNGTFIMVMNDPRREYYKTYEVDFDRHTYDGHNWKYLNLPMDEIANLAIASLKDGKKMYSSYDVGKFLDGKRGYSDINNFDYGSLFSTTFPMNKADRIATFDSGSTHAMTLVAVDLDAQGKPTKWKVENSWGPEWGHKGCLIMTNEWFNEYMFRLVVDRKYASEKILKLADQKPIMVMPEDPLFGADN</sequence>
<dbReference type="InterPro" id="IPR038765">
    <property type="entry name" value="Papain-like_cys_pep_sf"/>
</dbReference>
<dbReference type="PANTHER" id="PTHR10363">
    <property type="entry name" value="BLEOMYCIN HYDROLASE"/>
    <property type="match status" value="1"/>
</dbReference>
<name>A0A0D0IRA6_9BACT</name>
<keyword evidence="4 7" id="KW-0031">Aminopeptidase</keyword>
<dbReference type="Proteomes" id="UP000032046">
    <property type="component" value="Unassembled WGS sequence"/>
</dbReference>
<evidence type="ECO:0000256" key="3">
    <source>
        <dbReference type="ARBA" id="ARBA00022807"/>
    </source>
</evidence>
<feature type="active site" evidence="5">
    <location>
        <position position="409"/>
    </location>
</feature>
<accession>A0A0D0IRA6</accession>
<feature type="chain" id="PRO_5002229965" description="Aminopeptidase" evidence="6">
    <location>
        <begin position="22"/>
        <end position="468"/>
    </location>
</feature>
<comment type="similarity">
    <text evidence="4">Belongs to the peptidase C1 family.</text>
</comment>
<dbReference type="GO" id="GO:0009636">
    <property type="term" value="P:response to toxic substance"/>
    <property type="evidence" value="ECO:0007669"/>
    <property type="project" value="TreeGrafter"/>
</dbReference>
<dbReference type="AlphaFoldDB" id="A0A0D0IRA6"/>
<evidence type="ECO:0000313" key="7">
    <source>
        <dbReference type="EMBL" id="KIP60206.1"/>
    </source>
</evidence>
<dbReference type="GO" id="GO:0043418">
    <property type="term" value="P:homocysteine catabolic process"/>
    <property type="evidence" value="ECO:0007669"/>
    <property type="project" value="TreeGrafter"/>
</dbReference>
<dbReference type="GO" id="GO:0006508">
    <property type="term" value="P:proteolysis"/>
    <property type="evidence" value="ECO:0007669"/>
    <property type="project" value="UniProtKB-KW"/>
</dbReference>
<dbReference type="SUPFAM" id="SSF54001">
    <property type="entry name" value="Cysteine proteinases"/>
    <property type="match status" value="1"/>
</dbReference>
<dbReference type="EMBL" id="JXQK01000087">
    <property type="protein sequence ID" value="KIP60206.1"/>
    <property type="molecule type" value="Genomic_DNA"/>
</dbReference>
<dbReference type="GO" id="GO:0005737">
    <property type="term" value="C:cytoplasm"/>
    <property type="evidence" value="ECO:0007669"/>
    <property type="project" value="TreeGrafter"/>
</dbReference>
<keyword evidence="2 4" id="KW-0378">Hydrolase</keyword>
<feature type="signal peptide" evidence="6">
    <location>
        <begin position="1"/>
        <end position="21"/>
    </location>
</feature>
<protein>
    <recommendedName>
        <fullName evidence="4">Aminopeptidase</fullName>
    </recommendedName>
</protein>
<feature type="active site" evidence="5">
    <location>
        <position position="387"/>
    </location>
</feature>
<evidence type="ECO:0000256" key="2">
    <source>
        <dbReference type="ARBA" id="ARBA00022801"/>
    </source>
</evidence>
<dbReference type="OrthoDB" id="1111399at2"/>
<keyword evidence="6" id="KW-0732">Signal</keyword>